<dbReference type="InterPro" id="IPR020846">
    <property type="entry name" value="MFS_dom"/>
</dbReference>
<evidence type="ECO:0000256" key="2">
    <source>
        <dbReference type="ARBA" id="ARBA00022448"/>
    </source>
</evidence>
<dbReference type="PANTHER" id="PTHR43414:SF6">
    <property type="entry name" value="MULTIDRUG RESISTANCE PROTEIN MDTG"/>
    <property type="match status" value="1"/>
</dbReference>
<dbReference type="InterPro" id="IPR036259">
    <property type="entry name" value="MFS_trans_sf"/>
</dbReference>
<dbReference type="PRINTS" id="PR01035">
    <property type="entry name" value="TCRTETA"/>
</dbReference>
<comment type="subcellular location">
    <subcellularLocation>
        <location evidence="1">Cell membrane</location>
        <topology evidence="1">Multi-pass membrane protein</topology>
    </subcellularLocation>
</comment>
<keyword evidence="5 7" id="KW-1133">Transmembrane helix</keyword>
<dbReference type="InterPro" id="IPR001958">
    <property type="entry name" value="Tet-R_TetA/multi-R_MdtG-like"/>
</dbReference>
<feature type="transmembrane region" description="Helical" evidence="7">
    <location>
        <begin position="46"/>
        <end position="68"/>
    </location>
</feature>
<evidence type="ECO:0000256" key="1">
    <source>
        <dbReference type="ARBA" id="ARBA00004651"/>
    </source>
</evidence>
<dbReference type="PANTHER" id="PTHR43414">
    <property type="entry name" value="MULTIDRUG RESISTANCE PROTEIN MDTG"/>
    <property type="match status" value="1"/>
</dbReference>
<dbReference type="Gene3D" id="1.20.1250.20">
    <property type="entry name" value="MFS general substrate transporter like domains"/>
    <property type="match status" value="2"/>
</dbReference>
<protein>
    <submittedName>
        <fullName evidence="9">MFS transporter</fullName>
    </submittedName>
</protein>
<feature type="transmembrane region" description="Helical" evidence="7">
    <location>
        <begin position="256"/>
        <end position="276"/>
    </location>
</feature>
<evidence type="ECO:0000259" key="8">
    <source>
        <dbReference type="PROSITE" id="PS50850"/>
    </source>
</evidence>
<keyword evidence="2" id="KW-0813">Transport</keyword>
<evidence type="ECO:0000256" key="7">
    <source>
        <dbReference type="SAM" id="Phobius"/>
    </source>
</evidence>
<dbReference type="PROSITE" id="PS50850">
    <property type="entry name" value="MFS"/>
    <property type="match status" value="1"/>
</dbReference>
<evidence type="ECO:0000256" key="4">
    <source>
        <dbReference type="ARBA" id="ARBA00022692"/>
    </source>
</evidence>
<feature type="transmembrane region" description="Helical" evidence="7">
    <location>
        <begin position="80"/>
        <end position="98"/>
    </location>
</feature>
<reference evidence="9" key="1">
    <citation type="journal article" date="2020" name="mSystems">
        <title>Genome- and Community-Level Interaction Insights into Carbon Utilization and Element Cycling Functions of Hydrothermarchaeota in Hydrothermal Sediment.</title>
        <authorList>
            <person name="Zhou Z."/>
            <person name="Liu Y."/>
            <person name="Xu W."/>
            <person name="Pan J."/>
            <person name="Luo Z.H."/>
            <person name="Li M."/>
        </authorList>
    </citation>
    <scope>NUCLEOTIDE SEQUENCE [LARGE SCALE GENOMIC DNA]</scope>
    <source>
        <strain evidence="9">SpSt-456</strain>
    </source>
</reference>
<feature type="transmembrane region" description="Helical" evidence="7">
    <location>
        <begin position="288"/>
        <end position="310"/>
    </location>
</feature>
<dbReference type="GO" id="GO:0022857">
    <property type="term" value="F:transmembrane transporter activity"/>
    <property type="evidence" value="ECO:0007669"/>
    <property type="project" value="InterPro"/>
</dbReference>
<name>A0A832A444_9BACT</name>
<dbReference type="EMBL" id="DSTK01000005">
    <property type="protein sequence ID" value="HFK95840.1"/>
    <property type="molecule type" value="Genomic_DNA"/>
</dbReference>
<gene>
    <name evidence="9" type="ORF">ENS06_00780</name>
</gene>
<evidence type="ECO:0000313" key="9">
    <source>
        <dbReference type="EMBL" id="HFK95840.1"/>
    </source>
</evidence>
<feature type="transmembrane region" description="Helical" evidence="7">
    <location>
        <begin position="12"/>
        <end position="34"/>
    </location>
</feature>
<evidence type="ECO:0000256" key="6">
    <source>
        <dbReference type="ARBA" id="ARBA00023136"/>
    </source>
</evidence>
<feature type="domain" description="Major facilitator superfamily (MFS) profile" evidence="8">
    <location>
        <begin position="9"/>
        <end position="400"/>
    </location>
</feature>
<keyword evidence="4 7" id="KW-0812">Transmembrane</keyword>
<dbReference type="InterPro" id="IPR011701">
    <property type="entry name" value="MFS"/>
</dbReference>
<feature type="transmembrane region" description="Helical" evidence="7">
    <location>
        <begin position="372"/>
        <end position="394"/>
    </location>
</feature>
<proteinExistence type="predicted"/>
<comment type="caution">
    <text evidence="9">The sequence shown here is derived from an EMBL/GenBank/DDBJ whole genome shotgun (WGS) entry which is preliminary data.</text>
</comment>
<keyword evidence="3" id="KW-1003">Cell membrane</keyword>
<sequence>MEEAHWKRTLWIMFVAQLLSAVGFSVIFPFLPLYVKHLGSARHWDINLLAGLVFSSQALTMMVASPIWGGLADRFGRKLMVERSLFGGAVVLAAMAFVRSAEELVALRALQGLITGTISAANALVAAAVPRHRIGYAMGVMQLGLTGGIAVGPLLGGILADTLGYRSAFLVTGGLLAAAGLLVAAGVREVFQPPEKASVGHVSMGLWRSWRRILQRRGVALAYGLRFFAYLGRMMIIPIAPFFIQTLLEPGASVNTFTGLLFAVVAFMGALSAVFWGRLGDRIGHEKVLVVCAVLGGLAYFPQSLVGQAWQLLALQALSGLALGGTLPSTSSLLAAYTAQGEEGSVYGLDSSVVSGSRAVAPLLGALVAGSFGLRATFTATGILFLLMAFLALWRLPPARRTRPVSAPLHGGIP</sequence>
<feature type="transmembrane region" description="Helical" evidence="7">
    <location>
        <begin position="136"/>
        <end position="159"/>
    </location>
</feature>
<dbReference type="Pfam" id="PF07690">
    <property type="entry name" value="MFS_1"/>
    <property type="match status" value="2"/>
</dbReference>
<keyword evidence="6 7" id="KW-0472">Membrane</keyword>
<dbReference type="AlphaFoldDB" id="A0A832A444"/>
<dbReference type="SUPFAM" id="SSF103473">
    <property type="entry name" value="MFS general substrate transporter"/>
    <property type="match status" value="1"/>
</dbReference>
<feature type="transmembrane region" description="Helical" evidence="7">
    <location>
        <begin position="110"/>
        <end position="129"/>
    </location>
</feature>
<accession>A0A832A444</accession>
<dbReference type="GO" id="GO:0005886">
    <property type="term" value="C:plasma membrane"/>
    <property type="evidence" value="ECO:0007669"/>
    <property type="project" value="UniProtKB-SubCell"/>
</dbReference>
<feature type="transmembrane region" description="Helical" evidence="7">
    <location>
        <begin position="218"/>
        <end position="244"/>
    </location>
</feature>
<organism evidence="9">
    <name type="scientific">Desulfacinum infernum</name>
    <dbReference type="NCBI Taxonomy" id="35837"/>
    <lineage>
        <taxon>Bacteria</taxon>
        <taxon>Pseudomonadati</taxon>
        <taxon>Thermodesulfobacteriota</taxon>
        <taxon>Syntrophobacteria</taxon>
        <taxon>Syntrophobacterales</taxon>
        <taxon>Syntrophobacteraceae</taxon>
        <taxon>Desulfacinum</taxon>
    </lineage>
</organism>
<feature type="transmembrane region" description="Helical" evidence="7">
    <location>
        <begin position="165"/>
        <end position="187"/>
    </location>
</feature>
<evidence type="ECO:0000256" key="5">
    <source>
        <dbReference type="ARBA" id="ARBA00022989"/>
    </source>
</evidence>
<evidence type="ECO:0000256" key="3">
    <source>
        <dbReference type="ARBA" id="ARBA00022475"/>
    </source>
</evidence>